<evidence type="ECO:0000256" key="5">
    <source>
        <dbReference type="ARBA" id="ARBA00022692"/>
    </source>
</evidence>
<dbReference type="RefSeq" id="WP_034423204.1">
    <property type="nucleotide sequence ID" value="NZ_CP045798.1"/>
</dbReference>
<evidence type="ECO:0000313" key="11">
    <source>
        <dbReference type="Proteomes" id="UP000515847"/>
    </source>
</evidence>
<accession>A0A7G6E5F6</accession>
<evidence type="ECO:0000256" key="6">
    <source>
        <dbReference type="ARBA" id="ARBA00022989"/>
    </source>
</evidence>
<organism evidence="10 11">
    <name type="scientific">Thermanaerosceptrum fracticalcis</name>
    <dbReference type="NCBI Taxonomy" id="1712410"/>
    <lineage>
        <taxon>Bacteria</taxon>
        <taxon>Bacillati</taxon>
        <taxon>Bacillota</taxon>
        <taxon>Clostridia</taxon>
        <taxon>Eubacteriales</taxon>
        <taxon>Peptococcaceae</taxon>
        <taxon>Thermanaerosceptrum</taxon>
    </lineage>
</organism>
<protein>
    <submittedName>
        <fullName evidence="10">YeeE/YedE family protein</fullName>
    </submittedName>
</protein>
<name>A0A7G6E5F6_THEFR</name>
<keyword evidence="4" id="KW-0997">Cell inner membrane</keyword>
<dbReference type="OrthoDB" id="9794165at2"/>
<reference evidence="10 11" key="1">
    <citation type="journal article" date="2019" name="Front. Microbiol.">
        <title>Thermoanaerosceptrum fracticalcis gen. nov. sp. nov., a Novel Fumarate-Fermenting Microorganism From a Deep Fractured Carbonate Aquifer of the US Great Basin.</title>
        <authorList>
            <person name="Hamilton-Brehm S.D."/>
            <person name="Stewart L.E."/>
            <person name="Zavarin M."/>
            <person name="Caldwell M."/>
            <person name="Lawson P.A."/>
            <person name="Onstott T.C."/>
            <person name="Grzymski J."/>
            <person name="Neveux I."/>
            <person name="Lollar B.S."/>
            <person name="Russell C.E."/>
            <person name="Moser D.P."/>
        </authorList>
    </citation>
    <scope>NUCLEOTIDE SEQUENCE [LARGE SCALE GENOMIC DNA]</scope>
    <source>
        <strain evidence="10 11">DRI-13</strain>
    </source>
</reference>
<keyword evidence="6 9" id="KW-1133">Transmembrane helix</keyword>
<feature type="transmembrane region" description="Helical" evidence="9">
    <location>
        <begin position="62"/>
        <end position="82"/>
    </location>
</feature>
<feature type="transmembrane region" description="Helical" evidence="9">
    <location>
        <begin position="108"/>
        <end position="125"/>
    </location>
</feature>
<dbReference type="GO" id="GO:0005886">
    <property type="term" value="C:plasma membrane"/>
    <property type="evidence" value="ECO:0007669"/>
    <property type="project" value="UniProtKB-SubCell"/>
</dbReference>
<evidence type="ECO:0000256" key="4">
    <source>
        <dbReference type="ARBA" id="ARBA00022519"/>
    </source>
</evidence>
<dbReference type="AlphaFoldDB" id="A0A7G6E5F6"/>
<comment type="subcellular location">
    <subcellularLocation>
        <location evidence="1">Cell inner membrane</location>
        <topology evidence="1">Multi-pass membrane protein</topology>
    </subcellularLocation>
</comment>
<proteinExistence type="inferred from homology"/>
<dbReference type="Pfam" id="PF04143">
    <property type="entry name" value="Sulf_transp"/>
    <property type="match status" value="1"/>
</dbReference>
<keyword evidence="5 9" id="KW-0812">Transmembrane</keyword>
<evidence type="ECO:0000256" key="1">
    <source>
        <dbReference type="ARBA" id="ARBA00004429"/>
    </source>
</evidence>
<dbReference type="Proteomes" id="UP000515847">
    <property type="component" value="Chromosome"/>
</dbReference>
<comment type="similarity">
    <text evidence="8">Belongs to the TsuA/YedE (TC 9.B.102) family.</text>
</comment>
<gene>
    <name evidence="10" type="ORF">BR63_14030</name>
</gene>
<evidence type="ECO:0000256" key="9">
    <source>
        <dbReference type="SAM" id="Phobius"/>
    </source>
</evidence>
<keyword evidence="11" id="KW-1185">Reference proteome</keyword>
<dbReference type="InterPro" id="IPR007272">
    <property type="entry name" value="Sulf_transp_TsuA/YedE"/>
</dbReference>
<evidence type="ECO:0000256" key="2">
    <source>
        <dbReference type="ARBA" id="ARBA00022448"/>
    </source>
</evidence>
<feature type="transmembrane region" description="Helical" evidence="9">
    <location>
        <begin position="145"/>
        <end position="163"/>
    </location>
</feature>
<dbReference type="EMBL" id="CP045798">
    <property type="protein sequence ID" value="QNB47310.1"/>
    <property type="molecule type" value="Genomic_DNA"/>
</dbReference>
<feature type="transmembrane region" description="Helical" evidence="9">
    <location>
        <begin position="12"/>
        <end position="42"/>
    </location>
</feature>
<dbReference type="PANTHER" id="PTHR30574:SF1">
    <property type="entry name" value="SULPHUR TRANSPORT DOMAIN-CONTAINING PROTEIN"/>
    <property type="match status" value="1"/>
</dbReference>
<evidence type="ECO:0000256" key="7">
    <source>
        <dbReference type="ARBA" id="ARBA00023136"/>
    </source>
</evidence>
<evidence type="ECO:0000256" key="8">
    <source>
        <dbReference type="ARBA" id="ARBA00035655"/>
    </source>
</evidence>
<dbReference type="KEGG" id="tfr:BR63_14030"/>
<evidence type="ECO:0000256" key="3">
    <source>
        <dbReference type="ARBA" id="ARBA00022475"/>
    </source>
</evidence>
<keyword evidence="2" id="KW-0813">Transport</keyword>
<keyword evidence="7 9" id="KW-0472">Membrane</keyword>
<evidence type="ECO:0000313" key="10">
    <source>
        <dbReference type="EMBL" id="QNB47310.1"/>
    </source>
</evidence>
<keyword evidence="3" id="KW-1003">Cell membrane</keyword>
<sequence>MSKGWHWLKAGMLMGILNAVLLIFYGKLLGASTAYVSVIGGLLRYVTPSFVAQNPYFKQTPLGMTFEVALLLGVVLGAHLAFRSNNHVKEEFSSVWFQRFGPNKTKRYIFAFFGGVLLIFGARLAGGCTSGHVLSGWSQLSVSSLLFGLGMFAAGLPTARLLFRRQKLS</sequence>
<dbReference type="PANTHER" id="PTHR30574">
    <property type="entry name" value="INNER MEMBRANE PROTEIN YEDE"/>
    <property type="match status" value="1"/>
</dbReference>